<dbReference type="GO" id="GO:0000160">
    <property type="term" value="P:phosphorelay signal transduction system"/>
    <property type="evidence" value="ECO:0007669"/>
    <property type="project" value="InterPro"/>
</dbReference>
<sequence>MSNSRLIDALTELGADTEGALRRFMNNEAFYERFLLKFMDDKTFDAIAPALEAGDAEGGFMAAHTLKGIAGNLGFTALYEAVCVLVEFLRAGDLDGARASYAPAEAAYRAVTALLAGGGN</sequence>
<evidence type="ECO:0000259" key="1">
    <source>
        <dbReference type="Pfam" id="PF01627"/>
    </source>
</evidence>
<feature type="domain" description="HPt" evidence="1">
    <location>
        <begin position="43"/>
        <end position="102"/>
    </location>
</feature>
<protein>
    <submittedName>
        <fullName evidence="2">Hpt domain-containing protein</fullName>
    </submittedName>
</protein>
<evidence type="ECO:0000313" key="3">
    <source>
        <dbReference type="Proteomes" id="UP000607645"/>
    </source>
</evidence>
<dbReference type="Proteomes" id="UP000607645">
    <property type="component" value="Unassembled WGS sequence"/>
</dbReference>
<comment type="caution">
    <text evidence="2">The sequence shown here is derived from an EMBL/GenBank/DDBJ whole genome shotgun (WGS) entry which is preliminary data.</text>
</comment>
<dbReference type="InterPro" id="IPR008207">
    <property type="entry name" value="Sig_transdc_His_kin_Hpt_dom"/>
</dbReference>
<dbReference type="InterPro" id="IPR036641">
    <property type="entry name" value="HPT_dom_sf"/>
</dbReference>
<accession>A0A8J6JDM8</accession>
<dbReference type="EMBL" id="JACOPQ010000008">
    <property type="protein sequence ID" value="MBC5737591.1"/>
    <property type="molecule type" value="Genomic_DNA"/>
</dbReference>
<organism evidence="2 3">
    <name type="scientific">Lawsonibacter faecis</name>
    <dbReference type="NCBI Taxonomy" id="2763052"/>
    <lineage>
        <taxon>Bacteria</taxon>
        <taxon>Bacillati</taxon>
        <taxon>Bacillota</taxon>
        <taxon>Clostridia</taxon>
        <taxon>Eubacteriales</taxon>
        <taxon>Oscillospiraceae</taxon>
        <taxon>Lawsonibacter</taxon>
    </lineage>
</organism>
<dbReference type="AlphaFoldDB" id="A0A8J6JDM8"/>
<dbReference type="Pfam" id="PF01627">
    <property type="entry name" value="Hpt"/>
    <property type="match status" value="1"/>
</dbReference>
<dbReference type="RefSeq" id="WP_155149659.1">
    <property type="nucleotide sequence ID" value="NZ_JACOPQ010000008.1"/>
</dbReference>
<reference evidence="2" key="1">
    <citation type="submission" date="2020-08" db="EMBL/GenBank/DDBJ databases">
        <title>Genome public.</title>
        <authorList>
            <person name="Liu C."/>
            <person name="Sun Q."/>
        </authorList>
    </citation>
    <scope>NUCLEOTIDE SEQUENCE</scope>
    <source>
        <strain evidence="2">NSJ-52</strain>
    </source>
</reference>
<dbReference type="SUPFAM" id="SSF47226">
    <property type="entry name" value="Histidine-containing phosphotransfer domain, HPT domain"/>
    <property type="match status" value="1"/>
</dbReference>
<keyword evidence="3" id="KW-1185">Reference proteome</keyword>
<name>A0A8J6JDM8_9FIRM</name>
<gene>
    <name evidence="2" type="ORF">H8S62_11300</name>
</gene>
<evidence type="ECO:0000313" key="2">
    <source>
        <dbReference type="EMBL" id="MBC5737591.1"/>
    </source>
</evidence>
<proteinExistence type="predicted"/>
<dbReference type="Gene3D" id="1.20.120.160">
    <property type="entry name" value="HPT domain"/>
    <property type="match status" value="1"/>
</dbReference>